<dbReference type="EMBL" id="CYHG01000006">
    <property type="protein sequence ID" value="CUB04190.1"/>
    <property type="molecule type" value="Genomic_DNA"/>
</dbReference>
<dbReference type="OrthoDB" id="9775513at2"/>
<evidence type="ECO:0000256" key="4">
    <source>
        <dbReference type="ARBA" id="ARBA00022475"/>
    </source>
</evidence>
<dbReference type="PRINTS" id="PR01490">
    <property type="entry name" value="RTXTOXIND"/>
</dbReference>
<keyword evidence="4 9" id="KW-1003">Cell membrane</keyword>
<reference evidence="14" key="1">
    <citation type="submission" date="2015-08" db="EMBL/GenBank/DDBJ databases">
        <authorList>
            <person name="Varghese N."/>
        </authorList>
    </citation>
    <scope>NUCLEOTIDE SEQUENCE [LARGE SCALE GENOMIC DNA]</scope>
    <source>
        <strain evidence="14">JCM 18476</strain>
    </source>
</reference>
<keyword evidence="7 9" id="KW-1133">Transmembrane helix</keyword>
<comment type="similarity">
    <text evidence="2 9">Belongs to the membrane fusion protein (MFP) (TC 8.A.1) family.</text>
</comment>
<dbReference type="Gene3D" id="2.40.30.170">
    <property type="match status" value="1"/>
</dbReference>
<evidence type="ECO:0000256" key="8">
    <source>
        <dbReference type="ARBA" id="ARBA00023136"/>
    </source>
</evidence>
<proteinExistence type="inferred from homology"/>
<evidence type="ECO:0000256" key="9">
    <source>
        <dbReference type="RuleBase" id="RU365093"/>
    </source>
</evidence>
<evidence type="ECO:0000256" key="1">
    <source>
        <dbReference type="ARBA" id="ARBA00004377"/>
    </source>
</evidence>
<dbReference type="GO" id="GO:0005886">
    <property type="term" value="C:plasma membrane"/>
    <property type="evidence" value="ECO:0007669"/>
    <property type="project" value="UniProtKB-SubCell"/>
</dbReference>
<dbReference type="Pfam" id="PF26002">
    <property type="entry name" value="Beta-barrel_AprE"/>
    <property type="match status" value="1"/>
</dbReference>
<dbReference type="InterPro" id="IPR050739">
    <property type="entry name" value="MFP"/>
</dbReference>
<keyword evidence="5 9" id="KW-0997">Cell inner membrane</keyword>
<evidence type="ECO:0000313" key="13">
    <source>
        <dbReference type="EMBL" id="CUB04190.1"/>
    </source>
</evidence>
<dbReference type="PANTHER" id="PTHR30386:SF26">
    <property type="entry name" value="TRANSPORT PROTEIN COMB"/>
    <property type="match status" value="1"/>
</dbReference>
<dbReference type="InterPro" id="IPR058781">
    <property type="entry name" value="HH_AprE-like"/>
</dbReference>
<dbReference type="PANTHER" id="PTHR30386">
    <property type="entry name" value="MEMBRANE FUSION SUBUNIT OF EMRAB-TOLC MULTIDRUG EFFLUX PUMP"/>
    <property type="match status" value="1"/>
</dbReference>
<keyword evidence="14" id="KW-1185">Reference proteome</keyword>
<evidence type="ECO:0000313" key="14">
    <source>
        <dbReference type="Proteomes" id="UP000182769"/>
    </source>
</evidence>
<dbReference type="NCBIfam" id="TIGR01843">
    <property type="entry name" value="type_I_hlyD"/>
    <property type="match status" value="1"/>
</dbReference>
<dbReference type="Pfam" id="PF25994">
    <property type="entry name" value="HH_AprE"/>
    <property type="match status" value="1"/>
</dbReference>
<sequence length="447" mass="50276">MAKKHPKQMLPQEDIEFVSSLSQATLEQPKRYTTLITWTIVFAVVWLIVWANMAELDKIVRGSGKVVPSNKVQIVQNLEGGIIGEILVSSGDLVEKEQTLILLDNTQFASSFSEKLLEMQALKAKAARLTAEANTAEFVKPQDYESDFEKQFYIREQNLLLERKKQEAIAIGIIQQQIVQHQTELDNAREQLDQLRNSLQLLDQEIEMTEPLVLRGFASEVSLLKTRRERNDTFGKLNSIEQSIPKYRALIAETKQKIAEIRQKNRNEAQESLNETLARISQLENINVALEDKVQRTNIKSPVSGVISELLVNTLGEVVQPGSDLAKIVPIEDSLVLETRVQPSDIGFLKKGLPAKVKFTAYDFAVYGGLDGTVEQISADTITDGEGKSYYLVRIRTEKNYLGAEDQPLNLMPGMMANVDVIVGKHTILDYLLKPILKTKELALRES</sequence>
<dbReference type="InterPro" id="IPR058982">
    <property type="entry name" value="Beta-barrel_AprE"/>
</dbReference>
<dbReference type="InterPro" id="IPR010129">
    <property type="entry name" value="T1SS_HlyD"/>
</dbReference>
<keyword evidence="3 9" id="KW-0813">Transport</keyword>
<evidence type="ECO:0000256" key="7">
    <source>
        <dbReference type="ARBA" id="ARBA00022989"/>
    </source>
</evidence>
<accession>A0A0K6IM52</accession>
<evidence type="ECO:0000259" key="11">
    <source>
        <dbReference type="Pfam" id="PF25994"/>
    </source>
</evidence>
<keyword evidence="6 9" id="KW-0812">Transmembrane</keyword>
<dbReference type="RefSeq" id="WP_055463145.1">
    <property type="nucleotide sequence ID" value="NZ_CYHG01000006.1"/>
</dbReference>
<evidence type="ECO:0000256" key="6">
    <source>
        <dbReference type="ARBA" id="ARBA00022692"/>
    </source>
</evidence>
<evidence type="ECO:0000256" key="10">
    <source>
        <dbReference type="SAM" id="Coils"/>
    </source>
</evidence>
<protein>
    <recommendedName>
        <fullName evidence="9">Membrane fusion protein (MFP) family protein</fullName>
    </recommendedName>
</protein>
<feature type="domain" description="AprE-like long alpha-helical hairpin" evidence="11">
    <location>
        <begin position="118"/>
        <end position="286"/>
    </location>
</feature>
<dbReference type="GO" id="GO:0015031">
    <property type="term" value="P:protein transport"/>
    <property type="evidence" value="ECO:0007669"/>
    <property type="project" value="InterPro"/>
</dbReference>
<dbReference type="Gene3D" id="2.40.50.100">
    <property type="match status" value="1"/>
</dbReference>
<feature type="transmembrane region" description="Helical" evidence="9">
    <location>
        <begin position="32"/>
        <end position="51"/>
    </location>
</feature>
<name>A0A0K6IM52_9GAMM</name>
<organism evidence="13 14">
    <name type="scientific">Marinomonas fungiae</name>
    <dbReference type="NCBI Taxonomy" id="1137284"/>
    <lineage>
        <taxon>Bacteria</taxon>
        <taxon>Pseudomonadati</taxon>
        <taxon>Pseudomonadota</taxon>
        <taxon>Gammaproteobacteria</taxon>
        <taxon>Oceanospirillales</taxon>
        <taxon>Oceanospirillaceae</taxon>
        <taxon>Marinomonas</taxon>
    </lineage>
</organism>
<evidence type="ECO:0000256" key="5">
    <source>
        <dbReference type="ARBA" id="ARBA00022519"/>
    </source>
</evidence>
<gene>
    <name evidence="13" type="ORF">Ga0061065_1068</name>
</gene>
<evidence type="ECO:0000256" key="3">
    <source>
        <dbReference type="ARBA" id="ARBA00022448"/>
    </source>
</evidence>
<keyword evidence="10" id="KW-0175">Coiled coil</keyword>
<evidence type="ECO:0000256" key="2">
    <source>
        <dbReference type="ARBA" id="ARBA00009477"/>
    </source>
</evidence>
<feature type="coiled-coil region" evidence="10">
    <location>
        <begin position="171"/>
        <end position="205"/>
    </location>
</feature>
<dbReference type="Proteomes" id="UP000182769">
    <property type="component" value="Unassembled WGS sequence"/>
</dbReference>
<dbReference type="STRING" id="1137284.GCA_001418205_02054"/>
<feature type="coiled-coil region" evidence="10">
    <location>
        <begin position="244"/>
        <end position="300"/>
    </location>
</feature>
<keyword evidence="8 9" id="KW-0472">Membrane</keyword>
<dbReference type="AlphaFoldDB" id="A0A0K6IM52"/>
<feature type="domain" description="AprE-like beta-barrel" evidence="12">
    <location>
        <begin position="335"/>
        <end position="423"/>
    </location>
</feature>
<comment type="subcellular location">
    <subcellularLocation>
        <location evidence="1 9">Cell inner membrane</location>
        <topology evidence="1 9">Single-pass membrane protein</topology>
    </subcellularLocation>
</comment>
<evidence type="ECO:0000259" key="12">
    <source>
        <dbReference type="Pfam" id="PF26002"/>
    </source>
</evidence>